<evidence type="ECO:0000256" key="2">
    <source>
        <dbReference type="ARBA" id="ARBA00022491"/>
    </source>
</evidence>
<evidence type="ECO:0000256" key="3">
    <source>
        <dbReference type="ARBA" id="ARBA00022833"/>
    </source>
</evidence>
<comment type="caution">
    <text evidence="7">The sequence shown here is derived from an EMBL/GenBank/DDBJ whole genome shotgun (WGS) entry which is preliminary data.</text>
</comment>
<dbReference type="InterPro" id="IPR036390">
    <property type="entry name" value="WH_DNA-bd_sf"/>
</dbReference>
<dbReference type="InterPro" id="IPR043135">
    <property type="entry name" value="Fur_C"/>
</dbReference>
<evidence type="ECO:0000256" key="1">
    <source>
        <dbReference type="ARBA" id="ARBA00007957"/>
    </source>
</evidence>
<comment type="similarity">
    <text evidence="1">Belongs to the Fur family.</text>
</comment>
<dbReference type="PANTHER" id="PTHR33202:SF7">
    <property type="entry name" value="FERRIC UPTAKE REGULATION PROTEIN"/>
    <property type="match status" value="1"/>
</dbReference>
<dbReference type="SUPFAM" id="SSF46785">
    <property type="entry name" value="Winged helix' DNA-binding domain"/>
    <property type="match status" value="1"/>
</dbReference>
<name>A0ABP8GI82_9BURK</name>
<keyword evidence="4" id="KW-0805">Transcription regulation</keyword>
<evidence type="ECO:0000313" key="8">
    <source>
        <dbReference type="Proteomes" id="UP001501671"/>
    </source>
</evidence>
<dbReference type="Gene3D" id="3.30.1490.190">
    <property type="match status" value="1"/>
</dbReference>
<proteinExistence type="inferred from homology"/>
<dbReference type="InterPro" id="IPR002481">
    <property type="entry name" value="FUR"/>
</dbReference>
<dbReference type="RefSeq" id="WP_345246242.1">
    <property type="nucleotide sequence ID" value="NZ_BAABFO010000002.1"/>
</dbReference>
<dbReference type="Proteomes" id="UP001501671">
    <property type="component" value="Unassembled WGS sequence"/>
</dbReference>
<keyword evidence="2" id="KW-0678">Repressor</keyword>
<dbReference type="InterPro" id="IPR036388">
    <property type="entry name" value="WH-like_DNA-bd_sf"/>
</dbReference>
<accession>A0ABP8GI82</accession>
<sequence length="170" mass="18860">MEEQAREAIRTQGARVTATRVRVLAGLMASSSALSHQELLDRIGSVDRVTAYRVLEWLVQTGLAHRIAGEDRVWRFSVARHAEDDARHGHDHHGEPHGHFQCDVCRRMFCIDAPVGVEQNLARLPAGFEGREVDVVVRGLCPACAESLHAASARRSRPRGSQALRKESVK</sequence>
<keyword evidence="6" id="KW-0804">Transcription</keyword>
<dbReference type="EMBL" id="BAABFO010000002">
    <property type="protein sequence ID" value="GAA4324607.1"/>
    <property type="molecule type" value="Genomic_DNA"/>
</dbReference>
<reference evidence="8" key="1">
    <citation type="journal article" date="2019" name="Int. J. Syst. Evol. Microbiol.">
        <title>The Global Catalogue of Microorganisms (GCM) 10K type strain sequencing project: providing services to taxonomists for standard genome sequencing and annotation.</title>
        <authorList>
            <consortium name="The Broad Institute Genomics Platform"/>
            <consortium name="The Broad Institute Genome Sequencing Center for Infectious Disease"/>
            <person name="Wu L."/>
            <person name="Ma J."/>
        </authorList>
    </citation>
    <scope>NUCLEOTIDE SEQUENCE [LARGE SCALE GENOMIC DNA]</scope>
    <source>
        <strain evidence="8">JCM 17666</strain>
    </source>
</reference>
<dbReference type="PANTHER" id="PTHR33202">
    <property type="entry name" value="ZINC UPTAKE REGULATION PROTEIN"/>
    <property type="match status" value="1"/>
</dbReference>
<dbReference type="Gene3D" id="1.10.10.10">
    <property type="entry name" value="Winged helix-like DNA-binding domain superfamily/Winged helix DNA-binding domain"/>
    <property type="match status" value="1"/>
</dbReference>
<keyword evidence="8" id="KW-1185">Reference proteome</keyword>
<gene>
    <name evidence="7" type="ORF">GCM10023144_06280</name>
</gene>
<evidence type="ECO:0000256" key="6">
    <source>
        <dbReference type="ARBA" id="ARBA00023163"/>
    </source>
</evidence>
<protein>
    <submittedName>
        <fullName evidence="7">Fur family transcriptional regulator</fullName>
    </submittedName>
</protein>
<evidence type="ECO:0000313" key="7">
    <source>
        <dbReference type="EMBL" id="GAA4324607.1"/>
    </source>
</evidence>
<evidence type="ECO:0000256" key="4">
    <source>
        <dbReference type="ARBA" id="ARBA00023015"/>
    </source>
</evidence>
<keyword evidence="3" id="KW-0862">Zinc</keyword>
<organism evidence="7 8">
    <name type="scientific">Pigmentiphaga soli</name>
    <dbReference type="NCBI Taxonomy" id="1007095"/>
    <lineage>
        <taxon>Bacteria</taxon>
        <taxon>Pseudomonadati</taxon>
        <taxon>Pseudomonadota</taxon>
        <taxon>Betaproteobacteria</taxon>
        <taxon>Burkholderiales</taxon>
        <taxon>Alcaligenaceae</taxon>
        <taxon>Pigmentiphaga</taxon>
    </lineage>
</organism>
<keyword evidence="5" id="KW-0238">DNA-binding</keyword>
<evidence type="ECO:0000256" key="5">
    <source>
        <dbReference type="ARBA" id="ARBA00023125"/>
    </source>
</evidence>